<sequence length="459" mass="50387">MLVDDEPDILRLLEITLARMNLSTLRATNLADAYELLRQHEPDLCLTDMKLPDGNGMSLIEHIQTHYPTIPVAMITAHGSVEAAIDALKLGAFDFVSKPIALEKLRDIVNHALQVKDAGDDAASDQLLVGDTPAMERLRLQIQKVARSQAPVHIHGESGVGKEVVARLIHQLSPRAEQPFIAVNCGAIPADLVESELFGHKKGSFTGAAADKPGLFQAAAGGTLLLDEVADLPLNVQVKLLRVIQEKAVRPVGAQQEVPTDVRLLSATHKDLSLAVRDGHFRDDLFYRINVIAIDVPSLRKRREDIPLLATHLLQRIAMDNGSDAINIDTAALTKLCDYDFPGNVRELENILARAHALADGGELTIDDIQFQTMGASEITEHHAKSDESYPEEPPHVPSGRIDLSDVNGDLESFLNTIEREVLDQAMLKHRWNKTAAAKALGISFRSLRYRLKKLGLED</sequence>
<dbReference type="InterPro" id="IPR001789">
    <property type="entry name" value="Sig_transdc_resp-reg_receiver"/>
</dbReference>
<dbReference type="Pfam" id="PF00072">
    <property type="entry name" value="Response_reg"/>
    <property type="match status" value="1"/>
</dbReference>
<dbReference type="STRING" id="565045.NOR51B_844"/>
<keyword evidence="2" id="KW-0067">ATP-binding</keyword>
<dbReference type="InterPro" id="IPR025944">
    <property type="entry name" value="Sigma_54_int_dom_CS"/>
</dbReference>
<evidence type="ECO:0000259" key="9">
    <source>
        <dbReference type="PROSITE" id="PS50110"/>
    </source>
</evidence>
<dbReference type="PRINTS" id="PR01590">
    <property type="entry name" value="HTHFIS"/>
</dbReference>
<dbReference type="GO" id="GO:0006355">
    <property type="term" value="P:regulation of DNA-templated transcription"/>
    <property type="evidence" value="ECO:0007669"/>
    <property type="project" value="InterPro"/>
</dbReference>
<dbReference type="PROSITE" id="PS50110">
    <property type="entry name" value="RESPONSE_REGULATORY"/>
    <property type="match status" value="1"/>
</dbReference>
<name>B8KX17_9GAMM</name>
<dbReference type="InterPro" id="IPR011006">
    <property type="entry name" value="CheY-like_superfamily"/>
</dbReference>
<feature type="domain" description="Response regulatory" evidence="9">
    <location>
        <begin position="1"/>
        <end position="113"/>
    </location>
</feature>
<evidence type="ECO:0000256" key="1">
    <source>
        <dbReference type="ARBA" id="ARBA00022741"/>
    </source>
</evidence>
<dbReference type="HOGENOM" id="CLU_000445_0_6_6"/>
<evidence type="ECO:0000256" key="7">
    <source>
        <dbReference type="SAM" id="MobiDB-lite"/>
    </source>
</evidence>
<protein>
    <submittedName>
        <fullName evidence="10">Two component, sigma54 specific, transcriptional regulator, Fis family</fullName>
    </submittedName>
</protein>
<dbReference type="PANTHER" id="PTHR32071">
    <property type="entry name" value="TRANSCRIPTIONAL REGULATORY PROTEIN"/>
    <property type="match status" value="1"/>
</dbReference>
<evidence type="ECO:0000256" key="4">
    <source>
        <dbReference type="ARBA" id="ARBA00023125"/>
    </source>
</evidence>
<dbReference type="Gene3D" id="3.40.50.300">
    <property type="entry name" value="P-loop containing nucleotide triphosphate hydrolases"/>
    <property type="match status" value="1"/>
</dbReference>
<dbReference type="InterPro" id="IPR002078">
    <property type="entry name" value="Sigma_54_int"/>
</dbReference>
<dbReference type="SMART" id="SM00448">
    <property type="entry name" value="REC"/>
    <property type="match status" value="1"/>
</dbReference>
<dbReference type="RefSeq" id="WP_009019651.1">
    <property type="nucleotide sequence ID" value="NZ_DS999411.1"/>
</dbReference>
<dbReference type="FunFam" id="3.40.50.300:FF:000006">
    <property type="entry name" value="DNA-binding transcriptional regulator NtrC"/>
    <property type="match status" value="1"/>
</dbReference>
<feature type="region of interest" description="Disordered" evidence="7">
    <location>
        <begin position="383"/>
        <end position="402"/>
    </location>
</feature>
<dbReference type="EMBL" id="DS999411">
    <property type="protein sequence ID" value="EED34904.1"/>
    <property type="molecule type" value="Genomic_DNA"/>
</dbReference>
<dbReference type="InterPro" id="IPR003593">
    <property type="entry name" value="AAA+_ATPase"/>
</dbReference>
<keyword evidence="6" id="KW-0597">Phosphoprotein</keyword>
<dbReference type="Gene3D" id="1.10.10.60">
    <property type="entry name" value="Homeodomain-like"/>
    <property type="match status" value="1"/>
</dbReference>
<proteinExistence type="predicted"/>
<accession>B8KX17</accession>
<dbReference type="GO" id="GO:0043565">
    <property type="term" value="F:sequence-specific DNA binding"/>
    <property type="evidence" value="ECO:0007669"/>
    <property type="project" value="InterPro"/>
</dbReference>
<dbReference type="PROSITE" id="PS00688">
    <property type="entry name" value="SIGMA54_INTERACT_3"/>
    <property type="match status" value="1"/>
</dbReference>
<dbReference type="Pfam" id="PF00158">
    <property type="entry name" value="Sigma54_activat"/>
    <property type="match status" value="1"/>
</dbReference>
<evidence type="ECO:0000256" key="3">
    <source>
        <dbReference type="ARBA" id="ARBA00023015"/>
    </source>
</evidence>
<dbReference type="CDD" id="cd00009">
    <property type="entry name" value="AAA"/>
    <property type="match status" value="1"/>
</dbReference>
<evidence type="ECO:0000259" key="8">
    <source>
        <dbReference type="PROSITE" id="PS50045"/>
    </source>
</evidence>
<dbReference type="OrthoDB" id="9804019at2"/>
<keyword evidence="3" id="KW-0805">Transcription regulation</keyword>
<dbReference type="eggNOG" id="COG2204">
    <property type="taxonomic scope" value="Bacteria"/>
</dbReference>
<dbReference type="InterPro" id="IPR025943">
    <property type="entry name" value="Sigma_54_int_dom_ATP-bd_2"/>
</dbReference>
<dbReference type="InterPro" id="IPR009057">
    <property type="entry name" value="Homeodomain-like_sf"/>
</dbReference>
<evidence type="ECO:0000256" key="6">
    <source>
        <dbReference type="PROSITE-ProRule" id="PRU00169"/>
    </source>
</evidence>
<dbReference type="Gene3D" id="3.40.50.2300">
    <property type="match status" value="1"/>
</dbReference>
<evidence type="ECO:0000256" key="2">
    <source>
        <dbReference type="ARBA" id="ARBA00022840"/>
    </source>
</evidence>
<organism evidence="10 11">
    <name type="scientific">Luminiphilus syltensis NOR5-1B</name>
    <dbReference type="NCBI Taxonomy" id="565045"/>
    <lineage>
        <taxon>Bacteria</taxon>
        <taxon>Pseudomonadati</taxon>
        <taxon>Pseudomonadota</taxon>
        <taxon>Gammaproteobacteria</taxon>
        <taxon>Cellvibrionales</taxon>
        <taxon>Halieaceae</taxon>
        <taxon>Luminiphilus</taxon>
    </lineage>
</organism>
<keyword evidence="4" id="KW-0238">DNA-binding</keyword>
<gene>
    <name evidence="10" type="ORF">NOR51B_844</name>
</gene>
<dbReference type="InterPro" id="IPR058031">
    <property type="entry name" value="AAA_lid_NorR"/>
</dbReference>
<feature type="modified residue" description="4-aspartylphosphate" evidence="6">
    <location>
        <position position="48"/>
    </location>
</feature>
<dbReference type="SUPFAM" id="SSF52540">
    <property type="entry name" value="P-loop containing nucleoside triphosphate hydrolases"/>
    <property type="match status" value="1"/>
</dbReference>
<dbReference type="SUPFAM" id="SSF52172">
    <property type="entry name" value="CheY-like"/>
    <property type="match status" value="1"/>
</dbReference>
<dbReference type="PROSITE" id="PS00676">
    <property type="entry name" value="SIGMA54_INTERACT_2"/>
    <property type="match status" value="1"/>
</dbReference>
<dbReference type="SMART" id="SM00382">
    <property type="entry name" value="AAA"/>
    <property type="match status" value="1"/>
</dbReference>
<reference evidence="11" key="1">
    <citation type="journal article" date="2013" name="BMC Microbiol.">
        <title>Taxonomy and evolution of bacteriochlorophyll a-containing members of the OM60/NOR5 clade of marine gammaproteobacteria: description of Luminiphilus syltensis gen. nov., sp. nov., reclassification of Haliea rubra as Pseudohaliea rubra gen. nov., comb. nov., and emendation of Chromatocurvus halotolerans.</title>
        <authorList>
            <person name="Spring S."/>
            <person name="Riedel T."/>
            <person name="Sproer C."/>
            <person name="Yan S."/>
            <person name="Harder J."/>
            <person name="Fuchs B.M."/>
        </authorList>
    </citation>
    <scope>NUCLEOTIDE SEQUENCE [LARGE SCALE GENOMIC DNA]</scope>
    <source>
        <strain evidence="11">NOR51-B</strain>
    </source>
</reference>
<evidence type="ECO:0000256" key="5">
    <source>
        <dbReference type="ARBA" id="ARBA00023163"/>
    </source>
</evidence>
<keyword evidence="5" id="KW-0804">Transcription</keyword>
<dbReference type="SUPFAM" id="SSF46689">
    <property type="entry name" value="Homeodomain-like"/>
    <property type="match status" value="1"/>
</dbReference>
<dbReference type="Proteomes" id="UP000004699">
    <property type="component" value="Unassembled WGS sequence"/>
</dbReference>
<keyword evidence="11" id="KW-1185">Reference proteome</keyword>
<dbReference type="PANTHER" id="PTHR32071:SF100">
    <property type="entry name" value="RESPONSE REGULATOR PROTEIN PILR"/>
    <property type="match status" value="1"/>
</dbReference>
<dbReference type="Pfam" id="PF25601">
    <property type="entry name" value="AAA_lid_14"/>
    <property type="match status" value="1"/>
</dbReference>
<dbReference type="InterPro" id="IPR027417">
    <property type="entry name" value="P-loop_NTPase"/>
</dbReference>
<dbReference type="Gene3D" id="1.10.8.60">
    <property type="match status" value="1"/>
</dbReference>
<feature type="domain" description="Sigma-54 factor interaction" evidence="8">
    <location>
        <begin position="128"/>
        <end position="357"/>
    </location>
</feature>
<dbReference type="GO" id="GO:0005524">
    <property type="term" value="F:ATP binding"/>
    <property type="evidence" value="ECO:0007669"/>
    <property type="project" value="UniProtKB-KW"/>
</dbReference>
<keyword evidence="1" id="KW-0547">Nucleotide-binding</keyword>
<evidence type="ECO:0000313" key="11">
    <source>
        <dbReference type="Proteomes" id="UP000004699"/>
    </source>
</evidence>
<dbReference type="AlphaFoldDB" id="B8KX17"/>
<dbReference type="GO" id="GO:0000160">
    <property type="term" value="P:phosphorelay signal transduction system"/>
    <property type="evidence" value="ECO:0007669"/>
    <property type="project" value="InterPro"/>
</dbReference>
<dbReference type="InterPro" id="IPR002197">
    <property type="entry name" value="HTH_Fis"/>
</dbReference>
<dbReference type="PROSITE" id="PS50045">
    <property type="entry name" value="SIGMA54_INTERACT_4"/>
    <property type="match status" value="1"/>
</dbReference>
<dbReference type="Pfam" id="PF02954">
    <property type="entry name" value="HTH_8"/>
    <property type="match status" value="1"/>
</dbReference>
<evidence type="ECO:0000313" key="10">
    <source>
        <dbReference type="EMBL" id="EED34904.1"/>
    </source>
</evidence>